<feature type="region of interest" description="Disordered" evidence="5">
    <location>
        <begin position="1"/>
        <end position="35"/>
    </location>
</feature>
<dbReference type="Pfam" id="PF01580">
    <property type="entry name" value="FtsK_SpoIIIE"/>
    <property type="match status" value="1"/>
</dbReference>
<feature type="transmembrane region" description="Helical" evidence="6">
    <location>
        <begin position="260"/>
        <end position="280"/>
    </location>
</feature>
<evidence type="ECO:0000259" key="7">
    <source>
        <dbReference type="PROSITE" id="PS50006"/>
    </source>
</evidence>
<feature type="domain" description="FtsK" evidence="8">
    <location>
        <begin position="656"/>
        <end position="846"/>
    </location>
</feature>
<dbReference type="Gene3D" id="3.40.50.300">
    <property type="entry name" value="P-loop containing nucleotide triphosphate hydrolases"/>
    <property type="match status" value="1"/>
</dbReference>
<dbReference type="InterPro" id="IPR050206">
    <property type="entry name" value="FtsK/SpoIIIE/SftA"/>
</dbReference>
<keyword evidence="6" id="KW-0472">Membrane</keyword>
<dbReference type="GO" id="GO:0003677">
    <property type="term" value="F:DNA binding"/>
    <property type="evidence" value="ECO:0007669"/>
    <property type="project" value="InterPro"/>
</dbReference>
<dbReference type="InterPro" id="IPR008984">
    <property type="entry name" value="SMAD_FHA_dom_sf"/>
</dbReference>
<evidence type="ECO:0000259" key="8">
    <source>
        <dbReference type="PROSITE" id="PS50901"/>
    </source>
</evidence>
<sequence length="1406" mass="146409">MGRRCAGQTNGLGPPSAKTRPADQAGGRQNMGHGSFIRLSSPSLGHAVLLEVEAAEPVSGAGLAAALARHWPGQHWFSGTVALESMARLPLQGRLLLGDAPMGEGSGSQTVNGVDPAVLVVLRGPDPGGRLPLHRGVWALGRGDVDLPIGDLLLSRRHALVRVDGTSIVLSDEGSANGLWFARTPIVHRRLLIGDIFGAGESLLGVLPPAGLGTGHSRWPWDKLPIDAPEPGSRLAMMLVGALAPLGLGVGLFLLTHSVFFLAFCALSVLTGGLPAVAALRARKVFRRAWVRATVADMKRRADGAPPVGAVAAGLAASVGVDPAGLPPMVVGHGRLAAWLCTTSGAEPPEVKPRRVSGSALRAGAGRRSNVKIAEGEATAPGMPADAATPPEPGIIADSPVALSLGDGSTVWFPGPAQVWGPVLRAVLVRWLPLLNQGSLRVVVVGPAGFLPAEFAMLRGVLVLEGGQQIPADGAPTIVMVLRTGERGALRRPEQAAGPAGATTWLCCGGPEPAQPAGIRVDCSNHRVLLEPSGCRENPWLLRVPAVVDAATAGAARRARRTAPHQESSGSGPRERGRGADAGQGAGSSTATTLKVEPEGISLQVLARAIQRILESTAQTATSVLGSPDDDEQASAAAASGSTFPAALALVGDTEAGPLRVDLDADGPHFLVAGTTGSGKSELLRSWVLGLGLGLGPDELAFMLVDFKGGATLAPLAPMPHVQLFVSDLDAAAGERLLELLGHELRRRETFLARHAATDHRDYLRSRSPEDPPLPRLVVVIDEFRVFASELPDALERVIHIATVGRSLGIHLVLSTQRPAGTVSAPLRANIGSVIALRTIGESESNDLIGSPLAAGLDPGLPGIAYFRHGGAAPVKFRARVNARPSIPALLRARGGTLAQVLFTELLTDEGGAAGRDPAEPGSDAELASQVQRVIGRHQKIEPAGNPFSAALPAQLPGIGRSVARQLPAGRGIVGLLDRVQLTSASALVFDPRATPRLLACGLPSSGIERIPELLLHAISRGSFTMPAFLLDGNGTQSRLRGHPVLRGYFGPGDTWRINELLLQLGDPRITDPVLLIVCGLGGWAQSLEAGTLMRLEAMLTVFARTAAEAGRALVICGDRELAGSRAASLCETRWYFPRGAGPELLMGWPRLRRIASHAGRGVLLGPDEPERGTEFQLLDDAARLPLPAGPAPDHWLRSVPLPGVLLPADLDAADSHLLLADSIEGGLAPGLRVGVCGPDNREFIWSPGPCGIVLGHEGAGKGALLAHLAVLTGSAPGHTVYLRLHDELPVQAENFLELHPGVARVLVERADVRVARASRAVEILLGAGLQVVLSAEPGPRLLFELGLTAAVRDQRSFLVLDPQFGADSDPSGLRFPPAGESVPGRALVLDRGTLRQIQCVDGFAS</sequence>
<accession>A0A5B0ELI4</accession>
<feature type="transmembrane region" description="Helical" evidence="6">
    <location>
        <begin position="235"/>
        <end position="254"/>
    </location>
</feature>
<dbReference type="InterPro" id="IPR002543">
    <property type="entry name" value="FtsK_dom"/>
</dbReference>
<feature type="region of interest" description="Disordered" evidence="5">
    <location>
        <begin position="373"/>
        <end position="393"/>
    </location>
</feature>
<dbReference type="PROSITE" id="PS50901">
    <property type="entry name" value="FTSK"/>
    <property type="match status" value="1"/>
</dbReference>
<dbReference type="SUPFAM" id="SSF49879">
    <property type="entry name" value="SMAD/FHA domain"/>
    <property type="match status" value="1"/>
</dbReference>
<evidence type="ECO:0000256" key="5">
    <source>
        <dbReference type="SAM" id="MobiDB-lite"/>
    </source>
</evidence>
<keyword evidence="6" id="KW-0812">Transmembrane</keyword>
<dbReference type="PROSITE" id="PS50006">
    <property type="entry name" value="FHA_DOMAIN"/>
    <property type="match status" value="1"/>
</dbReference>
<comment type="caution">
    <text evidence="9">The sequence shown here is derived from an EMBL/GenBank/DDBJ whole genome shotgun (WGS) entry which is preliminary data.</text>
</comment>
<evidence type="ECO:0000313" key="10">
    <source>
        <dbReference type="Proteomes" id="UP000323856"/>
    </source>
</evidence>
<keyword evidence="2 4" id="KW-0547">Nucleotide-binding</keyword>
<dbReference type="SMART" id="SM00240">
    <property type="entry name" value="FHA"/>
    <property type="match status" value="1"/>
</dbReference>
<evidence type="ECO:0000256" key="2">
    <source>
        <dbReference type="ARBA" id="ARBA00022741"/>
    </source>
</evidence>
<evidence type="ECO:0000313" key="9">
    <source>
        <dbReference type="EMBL" id="KAA0979626.1"/>
    </source>
</evidence>
<dbReference type="InterPro" id="IPR000253">
    <property type="entry name" value="FHA_dom"/>
</dbReference>
<dbReference type="InterPro" id="IPR027417">
    <property type="entry name" value="P-loop_NTPase"/>
</dbReference>
<dbReference type="Proteomes" id="UP000323856">
    <property type="component" value="Unassembled WGS sequence"/>
</dbReference>
<dbReference type="Gene3D" id="2.60.200.20">
    <property type="match status" value="1"/>
</dbReference>
<dbReference type="GO" id="GO:0005524">
    <property type="term" value="F:ATP binding"/>
    <property type="evidence" value="ECO:0007669"/>
    <property type="project" value="UniProtKB-UniRule"/>
</dbReference>
<organism evidence="9 10">
    <name type="scientific">Paeniglutamicibacter gangotriensis</name>
    <dbReference type="NCBI Taxonomy" id="254787"/>
    <lineage>
        <taxon>Bacteria</taxon>
        <taxon>Bacillati</taxon>
        <taxon>Actinomycetota</taxon>
        <taxon>Actinomycetes</taxon>
        <taxon>Micrococcales</taxon>
        <taxon>Micrococcaceae</taxon>
        <taxon>Paeniglutamicibacter</taxon>
    </lineage>
</organism>
<gene>
    <name evidence="9" type="ORF">FQ154_00170</name>
</gene>
<dbReference type="CDD" id="cd00060">
    <property type="entry name" value="FHA"/>
    <property type="match status" value="1"/>
</dbReference>
<keyword evidence="6" id="KW-1133">Transmembrane helix</keyword>
<feature type="binding site" evidence="4">
    <location>
        <begin position="674"/>
        <end position="681"/>
    </location>
    <ligand>
        <name>ATP</name>
        <dbReference type="ChEBI" id="CHEBI:30616"/>
    </ligand>
</feature>
<evidence type="ECO:0000256" key="3">
    <source>
        <dbReference type="ARBA" id="ARBA00022840"/>
    </source>
</evidence>
<keyword evidence="3 4" id="KW-0067">ATP-binding</keyword>
<feature type="region of interest" description="Disordered" evidence="5">
    <location>
        <begin position="555"/>
        <end position="594"/>
    </location>
</feature>
<dbReference type="OrthoDB" id="9807790at2"/>
<dbReference type="PANTHER" id="PTHR22683:SF1">
    <property type="entry name" value="TYPE VII SECRETION SYSTEM PROTEIN ESSC"/>
    <property type="match status" value="1"/>
</dbReference>
<dbReference type="Pfam" id="PF00498">
    <property type="entry name" value="FHA"/>
    <property type="match status" value="1"/>
</dbReference>
<evidence type="ECO:0000256" key="6">
    <source>
        <dbReference type="SAM" id="Phobius"/>
    </source>
</evidence>
<dbReference type="PANTHER" id="PTHR22683">
    <property type="entry name" value="SPORULATION PROTEIN RELATED"/>
    <property type="match status" value="1"/>
</dbReference>
<reference evidence="9 10" key="1">
    <citation type="submission" date="2019-07" db="EMBL/GenBank/DDBJ databases">
        <title>Analysis of the biochemical properties, biological activity and biotechnological potential of siderophores and biosurfactants produced by Antarctic psychrotolerant bacteria.</title>
        <authorList>
            <person name="Styczynski M."/>
            <person name="Krucon T."/>
            <person name="Decewicz P."/>
            <person name="Dziewit L."/>
        </authorList>
    </citation>
    <scope>NUCLEOTIDE SEQUENCE [LARGE SCALE GENOMIC DNA]</scope>
    <source>
        <strain evidence="9 10">ANT_H27</strain>
    </source>
</reference>
<keyword evidence="1" id="KW-0597">Phosphoprotein</keyword>
<name>A0A5B0ELI4_9MICC</name>
<dbReference type="SUPFAM" id="SSF52540">
    <property type="entry name" value="P-loop containing nucleoside triphosphate hydrolases"/>
    <property type="match status" value="1"/>
</dbReference>
<protein>
    <submittedName>
        <fullName evidence="9">FHA domain-containing protein</fullName>
    </submittedName>
</protein>
<evidence type="ECO:0000256" key="4">
    <source>
        <dbReference type="PROSITE-ProRule" id="PRU00289"/>
    </source>
</evidence>
<dbReference type="EMBL" id="VOBL01000001">
    <property type="protein sequence ID" value="KAA0979626.1"/>
    <property type="molecule type" value="Genomic_DNA"/>
</dbReference>
<evidence type="ECO:0000256" key="1">
    <source>
        <dbReference type="ARBA" id="ARBA00022553"/>
    </source>
</evidence>
<proteinExistence type="predicted"/>
<feature type="domain" description="FHA" evidence="7">
    <location>
        <begin position="119"/>
        <end position="186"/>
    </location>
</feature>